<dbReference type="OrthoDB" id="8349179at2"/>
<dbReference type="PANTHER" id="PTHR44688:SF25">
    <property type="entry name" value="HTH LUXR-TYPE DOMAIN-CONTAINING PROTEIN"/>
    <property type="match status" value="1"/>
</dbReference>
<evidence type="ECO:0000313" key="6">
    <source>
        <dbReference type="Proteomes" id="UP000320314"/>
    </source>
</evidence>
<evidence type="ECO:0000256" key="1">
    <source>
        <dbReference type="ARBA" id="ARBA00023015"/>
    </source>
</evidence>
<comment type="caution">
    <text evidence="5">The sequence shown here is derived from an EMBL/GenBank/DDBJ whole genome shotgun (WGS) entry which is preliminary data.</text>
</comment>
<feature type="domain" description="HTH luxR-type" evidence="4">
    <location>
        <begin position="181"/>
        <end position="246"/>
    </location>
</feature>
<dbReference type="Gene3D" id="1.10.10.10">
    <property type="entry name" value="Winged helix-like DNA-binding domain superfamily/Winged helix DNA-binding domain"/>
    <property type="match status" value="1"/>
</dbReference>
<dbReference type="RefSeq" id="WP_141168062.1">
    <property type="nucleotide sequence ID" value="NZ_VHLH01000035.1"/>
</dbReference>
<keyword evidence="3" id="KW-0804">Transcription</keyword>
<dbReference type="CDD" id="cd06170">
    <property type="entry name" value="LuxR_C_like"/>
    <property type="match status" value="1"/>
</dbReference>
<evidence type="ECO:0000256" key="3">
    <source>
        <dbReference type="ARBA" id="ARBA00023163"/>
    </source>
</evidence>
<protein>
    <submittedName>
        <fullName evidence="5">Helix-turn-helix transcriptional regulator</fullName>
    </submittedName>
</protein>
<dbReference type="PRINTS" id="PR00038">
    <property type="entry name" value="HTHLUXR"/>
</dbReference>
<dbReference type="SMART" id="SM00421">
    <property type="entry name" value="HTH_LUXR"/>
    <property type="match status" value="1"/>
</dbReference>
<sequence>MPLDTHPVLAGISDPARTEIPRIAAPIERPGMTDVIALLNAMRRMVDADAFAVYTCPQAGARVGGCLSLVLDERPEDAGPAVDPASAEGMQLLDHVQTATMPLVWNAGPIATERPVSLLASAQMPGCAFPGIALPVRLGALGNGVVVFEGCRVTAFSDLVFRLHRMAYRVMTGLLRLEIAEGSPARQLSERELQCLQMTGEGCKSETIAERLGLSVHTVNAYLSAATAKLDAVNRIQAIAKAIRLGLIA</sequence>
<organism evidence="5 6">
    <name type="scientific">Pararhizobium mangrovi</name>
    <dbReference type="NCBI Taxonomy" id="2590452"/>
    <lineage>
        <taxon>Bacteria</taxon>
        <taxon>Pseudomonadati</taxon>
        <taxon>Pseudomonadota</taxon>
        <taxon>Alphaproteobacteria</taxon>
        <taxon>Hyphomicrobiales</taxon>
        <taxon>Rhizobiaceae</taxon>
        <taxon>Rhizobium/Agrobacterium group</taxon>
        <taxon>Pararhizobium</taxon>
    </lineage>
</organism>
<reference evidence="5 6" key="1">
    <citation type="submission" date="2019-06" db="EMBL/GenBank/DDBJ databases">
        <authorList>
            <person name="Li M."/>
        </authorList>
    </citation>
    <scope>NUCLEOTIDE SEQUENCE [LARGE SCALE GENOMIC DNA]</scope>
    <source>
        <strain evidence="5 6">BGMRC6574</strain>
    </source>
</reference>
<name>A0A506TVT1_9HYPH</name>
<dbReference type="EMBL" id="VHLH01000035">
    <property type="protein sequence ID" value="TPW26183.1"/>
    <property type="molecule type" value="Genomic_DNA"/>
</dbReference>
<dbReference type="PROSITE" id="PS00622">
    <property type="entry name" value="HTH_LUXR_1"/>
    <property type="match status" value="1"/>
</dbReference>
<evidence type="ECO:0000256" key="2">
    <source>
        <dbReference type="ARBA" id="ARBA00023125"/>
    </source>
</evidence>
<proteinExistence type="predicted"/>
<gene>
    <name evidence="5" type="ORF">FJU11_15875</name>
</gene>
<keyword evidence="6" id="KW-1185">Reference proteome</keyword>
<evidence type="ECO:0000313" key="5">
    <source>
        <dbReference type="EMBL" id="TPW26183.1"/>
    </source>
</evidence>
<dbReference type="SUPFAM" id="SSF46894">
    <property type="entry name" value="C-terminal effector domain of the bipartite response regulators"/>
    <property type="match status" value="1"/>
</dbReference>
<dbReference type="Proteomes" id="UP000320314">
    <property type="component" value="Unassembled WGS sequence"/>
</dbReference>
<keyword evidence="1" id="KW-0805">Transcription regulation</keyword>
<dbReference type="InterPro" id="IPR036388">
    <property type="entry name" value="WH-like_DNA-bd_sf"/>
</dbReference>
<dbReference type="InterPro" id="IPR016032">
    <property type="entry name" value="Sig_transdc_resp-reg_C-effctor"/>
</dbReference>
<dbReference type="GO" id="GO:0003677">
    <property type="term" value="F:DNA binding"/>
    <property type="evidence" value="ECO:0007669"/>
    <property type="project" value="UniProtKB-KW"/>
</dbReference>
<accession>A0A506TVT1</accession>
<keyword evidence="2" id="KW-0238">DNA-binding</keyword>
<dbReference type="GO" id="GO:0006355">
    <property type="term" value="P:regulation of DNA-templated transcription"/>
    <property type="evidence" value="ECO:0007669"/>
    <property type="project" value="InterPro"/>
</dbReference>
<dbReference type="Pfam" id="PF00196">
    <property type="entry name" value="GerE"/>
    <property type="match status" value="1"/>
</dbReference>
<dbReference type="AlphaFoldDB" id="A0A506TVT1"/>
<dbReference type="PROSITE" id="PS50043">
    <property type="entry name" value="HTH_LUXR_2"/>
    <property type="match status" value="1"/>
</dbReference>
<dbReference type="PANTHER" id="PTHR44688">
    <property type="entry name" value="DNA-BINDING TRANSCRIPTIONAL ACTIVATOR DEVR_DOSR"/>
    <property type="match status" value="1"/>
</dbReference>
<dbReference type="InterPro" id="IPR000792">
    <property type="entry name" value="Tscrpt_reg_LuxR_C"/>
</dbReference>
<evidence type="ECO:0000259" key="4">
    <source>
        <dbReference type="PROSITE" id="PS50043"/>
    </source>
</evidence>